<protein>
    <submittedName>
        <fullName evidence="1">Uncharacterized protein</fullName>
    </submittedName>
</protein>
<dbReference type="AlphaFoldDB" id="A0A1Q5ZVU1"/>
<comment type="caution">
    <text evidence="1">The sequence shown here is derived from an EMBL/GenBank/DDBJ whole genome shotgun (WGS) entry which is preliminary data.</text>
</comment>
<proteinExistence type="predicted"/>
<dbReference type="EMBL" id="MPPL01000001">
    <property type="protein sequence ID" value="OKS85894.1"/>
    <property type="molecule type" value="Genomic_DNA"/>
</dbReference>
<dbReference type="OrthoDB" id="773132at2"/>
<keyword evidence="2" id="KW-1185">Reference proteome</keyword>
<evidence type="ECO:0000313" key="1">
    <source>
        <dbReference type="EMBL" id="OKS85894.1"/>
    </source>
</evidence>
<organism evidence="1 2">
    <name type="scientific">Mucilaginibacter polytrichastri</name>
    <dbReference type="NCBI Taxonomy" id="1302689"/>
    <lineage>
        <taxon>Bacteria</taxon>
        <taxon>Pseudomonadati</taxon>
        <taxon>Bacteroidota</taxon>
        <taxon>Sphingobacteriia</taxon>
        <taxon>Sphingobacteriales</taxon>
        <taxon>Sphingobacteriaceae</taxon>
        <taxon>Mucilaginibacter</taxon>
    </lineage>
</organism>
<evidence type="ECO:0000313" key="2">
    <source>
        <dbReference type="Proteomes" id="UP000186720"/>
    </source>
</evidence>
<reference evidence="1 2" key="1">
    <citation type="submission" date="2016-11" db="EMBL/GenBank/DDBJ databases">
        <title>Whole Genome Sequencing of Mucilaginibacter polytrichastri RG4-7(T) isolated from the moss sample.</title>
        <authorList>
            <person name="Li Y."/>
        </authorList>
    </citation>
    <scope>NUCLEOTIDE SEQUENCE [LARGE SCALE GENOMIC DNA]</scope>
    <source>
        <strain evidence="1 2">RG4-7</strain>
    </source>
</reference>
<gene>
    <name evidence="1" type="ORF">RG47T_1340</name>
</gene>
<accession>A0A1Q5ZVU1</accession>
<dbReference type="RefSeq" id="WP_074488667.1">
    <property type="nucleotide sequence ID" value="NZ_FPAM01000002.1"/>
</dbReference>
<name>A0A1Q5ZVU1_9SPHI</name>
<dbReference type="Proteomes" id="UP000186720">
    <property type="component" value="Unassembled WGS sequence"/>
</dbReference>
<sequence>MATLQKKWLRAVSFIALFFVIVGIGFVVKAEATKRASSKTKVANATSSKKHKQFAAYTFYYNGPSYSVSDVTNESNWVYDPDGNTCSGDNEQACTIQVDAAFVNNPATTPTLKTSTNLTATLNSTYNTAYVTGSSDAGMAISNAEHP</sequence>